<dbReference type="EMBL" id="CP109109">
    <property type="protein sequence ID" value="WSC01273.1"/>
    <property type="molecule type" value="Genomic_DNA"/>
</dbReference>
<organism evidence="1 2">
    <name type="scientific">Streptomyces scopuliridis</name>
    <dbReference type="NCBI Taxonomy" id="452529"/>
    <lineage>
        <taxon>Bacteria</taxon>
        <taxon>Bacillati</taxon>
        <taxon>Actinomycetota</taxon>
        <taxon>Actinomycetes</taxon>
        <taxon>Kitasatosporales</taxon>
        <taxon>Streptomycetaceae</taxon>
        <taxon>Streptomyces</taxon>
    </lineage>
</organism>
<reference evidence="1" key="1">
    <citation type="submission" date="2022-10" db="EMBL/GenBank/DDBJ databases">
        <title>The complete genomes of actinobacterial strains from the NBC collection.</title>
        <authorList>
            <person name="Joergensen T.S."/>
            <person name="Alvarez Arevalo M."/>
            <person name="Sterndorff E.B."/>
            <person name="Faurdal D."/>
            <person name="Vuksanovic O."/>
            <person name="Mourched A.-S."/>
            <person name="Charusanti P."/>
            <person name="Shaw S."/>
            <person name="Blin K."/>
            <person name="Weber T."/>
        </authorList>
    </citation>
    <scope>NUCLEOTIDE SEQUENCE</scope>
    <source>
        <strain evidence="1">NBC 01771</strain>
    </source>
</reference>
<keyword evidence="2" id="KW-1185">Reference proteome</keyword>
<sequence>MKFNVERRSALPPDPEATRRTAANLDGRRPENQEEEDRGMHPVQGAHTKCYSSLSPNPAFIVWKCPVDGCSERVDGDMDSPFDAADCPVHPGNVFILA</sequence>
<name>A0ACD4ZU14_9ACTN</name>
<evidence type="ECO:0000313" key="2">
    <source>
        <dbReference type="Proteomes" id="UP001348369"/>
    </source>
</evidence>
<protein>
    <submittedName>
        <fullName evidence="1">Uncharacterized protein</fullName>
    </submittedName>
</protein>
<proteinExistence type="predicted"/>
<evidence type="ECO:0000313" key="1">
    <source>
        <dbReference type="EMBL" id="WSC01273.1"/>
    </source>
</evidence>
<dbReference type="Proteomes" id="UP001348369">
    <property type="component" value="Chromosome"/>
</dbReference>
<accession>A0ACD4ZU14</accession>
<gene>
    <name evidence="1" type="ORF">OG835_32605</name>
</gene>